<sequence length="113" mass="12122">MFSWRKPKWPMYAMTFFTAARGNPGPEKRMRPADAPAPGAPRRGRSGAGGRRGGGRSSPGGRRGGSREGALPPDIPLDSHAPLRFSRFRYLMTVIRSAFGGARGAPADELAAR</sequence>
<dbReference type="Proteomes" id="UP001499942">
    <property type="component" value="Unassembled WGS sequence"/>
</dbReference>
<accession>A0ABP5YS95</accession>
<proteinExistence type="predicted"/>
<keyword evidence="3" id="KW-1185">Reference proteome</keyword>
<comment type="caution">
    <text evidence="2">The sequence shown here is derived from an EMBL/GenBank/DDBJ whole genome shotgun (WGS) entry which is preliminary data.</text>
</comment>
<evidence type="ECO:0000313" key="3">
    <source>
        <dbReference type="Proteomes" id="UP001499942"/>
    </source>
</evidence>
<reference evidence="3" key="1">
    <citation type="journal article" date="2019" name="Int. J. Syst. Evol. Microbiol.">
        <title>The Global Catalogue of Microorganisms (GCM) 10K type strain sequencing project: providing services to taxonomists for standard genome sequencing and annotation.</title>
        <authorList>
            <consortium name="The Broad Institute Genomics Platform"/>
            <consortium name="The Broad Institute Genome Sequencing Center for Infectious Disease"/>
            <person name="Wu L."/>
            <person name="Ma J."/>
        </authorList>
    </citation>
    <scope>NUCLEOTIDE SEQUENCE [LARGE SCALE GENOMIC DNA]</scope>
    <source>
        <strain evidence="3">JCM 5062</strain>
    </source>
</reference>
<feature type="compositionally biased region" description="Gly residues" evidence="1">
    <location>
        <begin position="46"/>
        <end position="63"/>
    </location>
</feature>
<evidence type="ECO:0000313" key="2">
    <source>
        <dbReference type="EMBL" id="GAA2484376.1"/>
    </source>
</evidence>
<evidence type="ECO:0000256" key="1">
    <source>
        <dbReference type="SAM" id="MobiDB-lite"/>
    </source>
</evidence>
<protein>
    <submittedName>
        <fullName evidence="2">Uncharacterized protein</fullName>
    </submittedName>
</protein>
<name>A0ABP5YS95_9ACTN</name>
<dbReference type="EMBL" id="BAAASR010000006">
    <property type="protein sequence ID" value="GAA2484376.1"/>
    <property type="molecule type" value="Genomic_DNA"/>
</dbReference>
<gene>
    <name evidence="2" type="ORF">GCM10010393_14160</name>
</gene>
<organism evidence="2 3">
    <name type="scientific">Streptomyces gobitricini</name>
    <dbReference type="NCBI Taxonomy" id="68211"/>
    <lineage>
        <taxon>Bacteria</taxon>
        <taxon>Bacillati</taxon>
        <taxon>Actinomycetota</taxon>
        <taxon>Actinomycetes</taxon>
        <taxon>Kitasatosporales</taxon>
        <taxon>Streptomycetaceae</taxon>
        <taxon>Streptomyces</taxon>
    </lineage>
</organism>
<feature type="region of interest" description="Disordered" evidence="1">
    <location>
        <begin position="20"/>
        <end position="80"/>
    </location>
</feature>